<reference evidence="3" key="1">
    <citation type="submission" date="2022-10" db="EMBL/GenBank/DDBJ databases">
        <title>YIM 151497 complete genome.</title>
        <authorList>
            <person name="Chen X."/>
        </authorList>
    </citation>
    <scope>NUCLEOTIDE SEQUENCE</scope>
    <source>
        <strain evidence="3">YIM 151497</strain>
    </source>
</reference>
<evidence type="ECO:0000259" key="2">
    <source>
        <dbReference type="Pfam" id="PF12705"/>
    </source>
</evidence>
<dbReference type="SUPFAM" id="SSF52540">
    <property type="entry name" value="P-loop containing nucleoside triphosphate hydrolases"/>
    <property type="match status" value="1"/>
</dbReference>
<feature type="region of interest" description="Disordered" evidence="1">
    <location>
        <begin position="724"/>
        <end position="743"/>
    </location>
</feature>
<dbReference type="Pfam" id="PF12705">
    <property type="entry name" value="PDDEXK_1"/>
    <property type="match status" value="1"/>
</dbReference>
<dbReference type="InterPro" id="IPR011604">
    <property type="entry name" value="PDDEXK-like_dom_sf"/>
</dbReference>
<evidence type="ECO:0000313" key="4">
    <source>
        <dbReference type="Proteomes" id="UP001163882"/>
    </source>
</evidence>
<evidence type="ECO:0000256" key="1">
    <source>
        <dbReference type="SAM" id="MobiDB-lite"/>
    </source>
</evidence>
<dbReference type="EMBL" id="CP107716">
    <property type="protein sequence ID" value="UYQ74169.1"/>
    <property type="molecule type" value="Genomic_DNA"/>
</dbReference>
<organism evidence="3 4">
    <name type="scientific">Pelagibacterium flavum</name>
    <dbReference type="NCBI Taxonomy" id="2984530"/>
    <lineage>
        <taxon>Bacteria</taxon>
        <taxon>Pseudomonadati</taxon>
        <taxon>Pseudomonadota</taxon>
        <taxon>Alphaproteobacteria</taxon>
        <taxon>Hyphomicrobiales</taxon>
        <taxon>Devosiaceae</taxon>
        <taxon>Pelagibacterium</taxon>
    </lineage>
</organism>
<evidence type="ECO:0000313" key="3">
    <source>
        <dbReference type="EMBL" id="UYQ74169.1"/>
    </source>
</evidence>
<keyword evidence="4" id="KW-1185">Reference proteome</keyword>
<proteinExistence type="predicted"/>
<protein>
    <submittedName>
        <fullName evidence="3">Double-strand break repair protein AddB</fullName>
    </submittedName>
</protein>
<dbReference type="NCBIfam" id="TIGR02786">
    <property type="entry name" value="addB_alphas"/>
    <property type="match status" value="1"/>
</dbReference>
<sequence length="1023" mass="109653">MARSGNIFSIAPHAPFLDTLADAIIEGRIAPGWRREGPFWLSDFTIYLPTRRAANTLSRILADRLGDAPMLLADIRPLGGDDPSQEPFIPPYEPVELPGAINRFKRRLLLAEIIERWLAVTGEGAFSAPGLGGASGAPNGAEIFALADSLGTLIDDFTIARRDPRSLKSIESEHLPAQWQEHLDFVTFVLDAWPQILAGEGEMEGAERTNILLERKAASLALVHGDRPVVVAGSTGSIPATADLIASVAKLANGAVVLAGLDTGIDGETLSALSDPGRNPHGHPQYGLARLLKRVGTLPEAVTELAPDEAPRTKILNAALGLPDATAQWQAVAQGLGTELQAGTEGLSLLVARTPEEEARAIAICVHDALEQNKSVAIIAPDQTLARRICAELARFGVSLDDAAGTPLLLSRAGRLVRQAVSVLANGLNAVDIMALLRNRHVTLGLGRGSVAPASQWLDLGVLRGQRPLPGFAGLRRAVAENLDGTTKRPALKLDADKAQGVLALIDALETALAPLAGLMARDGFAASDVAAVLGETIGNLRDVPQGEKIAPLEGEDELARWIELAARQGGRGPRLSGGGLAFALEGLMAGQSVRPRQPDAEDVQLFGRLEARLMRADRVILAGMIETVWPEVADPGPWMSRGMRLAAGLEPPEKLHGLAAHDFLMAAGGPEVVFTLPERAGTSPANPSRLIQRLEAFVGPQINKTMQERGAVWVEMARRLDATGLPPQPAGRPAPRPPADVRPRKLSITEAETLLRSPYDLYARHVLGLKRIDPLGADPDHAERGTLIHDILGDFLTEGHDPADADAFEAIMAIAQERYGRLDAIPARRDIWLARFGAIARAFLDFERGRPQIAARMAEISGRIELPLSDPPFVLSGRADRIDRTRSGGLEIIDFKTGQAPAPKEMKQFFAPQLPLEAHMARVGGFVGAEGQTEAMAFIKLSHGPKALEITQYAAPDGMSLSEAIETTFSLFQNHVAAMLLRDDFPMTARVLPKPGQRFKGDYDHLARTEEWTLLDGGEEGE</sequence>
<dbReference type="InterPro" id="IPR038726">
    <property type="entry name" value="PDDEXK_AddAB-type"/>
</dbReference>
<gene>
    <name evidence="3" type="primary">addB</name>
    <name evidence="3" type="ORF">OF122_19270</name>
</gene>
<dbReference type="InterPro" id="IPR014153">
    <property type="entry name" value="Ds_break_AddB"/>
</dbReference>
<dbReference type="RefSeq" id="WP_264227713.1">
    <property type="nucleotide sequence ID" value="NZ_CP107716.1"/>
</dbReference>
<feature type="compositionally biased region" description="Pro residues" evidence="1">
    <location>
        <begin position="727"/>
        <end position="741"/>
    </location>
</feature>
<accession>A0ABY6IXP7</accession>
<dbReference type="Gene3D" id="3.90.320.10">
    <property type="match status" value="1"/>
</dbReference>
<name>A0ABY6IXP7_9HYPH</name>
<feature type="domain" description="PD-(D/E)XK endonuclease-like" evidence="2">
    <location>
        <begin position="747"/>
        <end position="987"/>
    </location>
</feature>
<dbReference type="Proteomes" id="UP001163882">
    <property type="component" value="Chromosome"/>
</dbReference>
<dbReference type="InterPro" id="IPR027417">
    <property type="entry name" value="P-loop_NTPase"/>
</dbReference>